<gene>
    <name evidence="1" type="ORF">Tci_923515</name>
</gene>
<organism evidence="1">
    <name type="scientific">Tanacetum cinerariifolium</name>
    <name type="common">Dalmatian daisy</name>
    <name type="synonym">Chrysanthemum cinerariifolium</name>
    <dbReference type="NCBI Taxonomy" id="118510"/>
    <lineage>
        <taxon>Eukaryota</taxon>
        <taxon>Viridiplantae</taxon>
        <taxon>Streptophyta</taxon>
        <taxon>Embryophyta</taxon>
        <taxon>Tracheophyta</taxon>
        <taxon>Spermatophyta</taxon>
        <taxon>Magnoliopsida</taxon>
        <taxon>eudicotyledons</taxon>
        <taxon>Gunneridae</taxon>
        <taxon>Pentapetalae</taxon>
        <taxon>asterids</taxon>
        <taxon>campanulids</taxon>
        <taxon>Asterales</taxon>
        <taxon>Asteraceae</taxon>
        <taxon>Asteroideae</taxon>
        <taxon>Anthemideae</taxon>
        <taxon>Anthemidinae</taxon>
        <taxon>Tanacetum</taxon>
    </lineage>
</organism>
<reference evidence="1" key="1">
    <citation type="journal article" date="2019" name="Sci. Rep.">
        <title>Draft genome of Tanacetum cinerariifolium, the natural source of mosquito coil.</title>
        <authorList>
            <person name="Yamashiro T."/>
            <person name="Shiraishi A."/>
            <person name="Satake H."/>
            <person name="Nakayama K."/>
        </authorList>
    </citation>
    <scope>NUCLEOTIDE SEQUENCE</scope>
</reference>
<comment type="caution">
    <text evidence="1">The sequence shown here is derived from an EMBL/GenBank/DDBJ whole genome shotgun (WGS) entry which is preliminary data.</text>
</comment>
<protein>
    <submittedName>
        <fullName evidence="1">Uncharacterized protein</fullName>
    </submittedName>
</protein>
<sequence>LGGVAVHTHLRAIALGASYFVLAKQVVAALVVEHARAVGVEVSALVIGPRLAGLEGGAFLGLGAAG</sequence>
<evidence type="ECO:0000313" key="1">
    <source>
        <dbReference type="EMBL" id="GFD51546.1"/>
    </source>
</evidence>
<accession>A0A699X0Y2</accession>
<name>A0A699X0Y2_TANCI</name>
<dbReference type="AlphaFoldDB" id="A0A699X0Y2"/>
<feature type="non-terminal residue" evidence="1">
    <location>
        <position position="1"/>
    </location>
</feature>
<proteinExistence type="predicted"/>
<dbReference type="EMBL" id="BKCJ011771576">
    <property type="protein sequence ID" value="GFD51546.1"/>
    <property type="molecule type" value="Genomic_DNA"/>
</dbReference>